<keyword evidence="1" id="KW-1133">Transmembrane helix</keyword>
<feature type="transmembrane region" description="Helical" evidence="1">
    <location>
        <begin position="261"/>
        <end position="280"/>
    </location>
</feature>
<comment type="caution">
    <text evidence="3">The sequence shown here is derived from an EMBL/GenBank/DDBJ whole genome shotgun (WGS) entry which is preliminary data.</text>
</comment>
<dbReference type="Pfam" id="PF01757">
    <property type="entry name" value="Acyl_transf_3"/>
    <property type="match status" value="1"/>
</dbReference>
<feature type="transmembrane region" description="Helical" evidence="1">
    <location>
        <begin position="60"/>
        <end position="83"/>
    </location>
</feature>
<dbReference type="AlphaFoldDB" id="A0A2T1GC26"/>
<evidence type="ECO:0000313" key="4">
    <source>
        <dbReference type="Proteomes" id="UP000238937"/>
    </source>
</evidence>
<dbReference type="RefSeq" id="WP_106307151.1">
    <property type="nucleotide sequence ID" value="NZ_PVWO01000224.1"/>
</dbReference>
<feature type="transmembrane region" description="Helical" evidence="1">
    <location>
        <begin position="196"/>
        <end position="215"/>
    </location>
</feature>
<reference evidence="3 4" key="1">
    <citation type="submission" date="2018-03" db="EMBL/GenBank/DDBJ databases">
        <title>The ancient ancestry and fast evolution of plastids.</title>
        <authorList>
            <person name="Moore K.R."/>
            <person name="Magnabosco C."/>
            <person name="Momper L."/>
            <person name="Gold D.A."/>
            <person name="Bosak T."/>
            <person name="Fournier G.P."/>
        </authorList>
    </citation>
    <scope>NUCLEOTIDE SEQUENCE [LARGE SCALE GENOMIC DNA]</scope>
    <source>
        <strain evidence="3 4">CCALA 037</strain>
    </source>
</reference>
<proteinExistence type="predicted"/>
<sequence length="399" mass="45706">MNQNPLLDLPVNRPVRRYDFDWLKVVATFTVFIFHCLRFFDLGAWHVKNNQLDPIFTTIAGLLLQWMMPLFFLLSGTSIYFALKSRTAGQFLRERSIRLLIPLLFGILVLSPPQVYLERVSNPNHGVSPWTGGQFSGSFWEFIPHYFQGWYLFGGNFAWMGIHLWYLLVLWLFSLLLLPLFLVIKQGKGQKSIDKLANALEQPMVIFLLCLPIVGLESGLDPATFGVRAAGGWNFFTYLMLLLFGYLIVADRRIEQGIDRHFIPALIIAVFTTPLLLAHFRDLFTGNGAAYGSLDYTLVNALRAFNSWCWILAFLELGKKFLNFNHRALGYLSEASLPFYLLHQPIILSIGFWIAGWQIGVLSKFIVLSLVSFVSIALCYELFVRRINLLRFCLGLKLT</sequence>
<dbReference type="InterPro" id="IPR050623">
    <property type="entry name" value="Glucan_succinyl_AcylTrfase"/>
</dbReference>
<evidence type="ECO:0000313" key="3">
    <source>
        <dbReference type="EMBL" id="PSB54904.1"/>
    </source>
</evidence>
<dbReference type="EMBL" id="PVWO01000224">
    <property type="protein sequence ID" value="PSB54904.1"/>
    <property type="molecule type" value="Genomic_DNA"/>
</dbReference>
<feature type="domain" description="Acyltransferase 3" evidence="2">
    <location>
        <begin position="18"/>
        <end position="380"/>
    </location>
</feature>
<feature type="transmembrane region" description="Helical" evidence="1">
    <location>
        <begin position="339"/>
        <end position="359"/>
    </location>
</feature>
<feature type="transmembrane region" description="Helical" evidence="1">
    <location>
        <begin position="164"/>
        <end position="184"/>
    </location>
</feature>
<dbReference type="OrthoDB" id="6623990at2"/>
<organism evidence="3 4">
    <name type="scientific">Chamaesiphon polymorphus CCALA 037</name>
    <dbReference type="NCBI Taxonomy" id="2107692"/>
    <lineage>
        <taxon>Bacteria</taxon>
        <taxon>Bacillati</taxon>
        <taxon>Cyanobacteriota</taxon>
        <taxon>Cyanophyceae</taxon>
        <taxon>Gomontiellales</taxon>
        <taxon>Chamaesiphonaceae</taxon>
        <taxon>Chamaesiphon</taxon>
    </lineage>
</organism>
<keyword evidence="1" id="KW-0472">Membrane</keyword>
<feature type="transmembrane region" description="Helical" evidence="1">
    <location>
        <begin position="95"/>
        <end position="116"/>
    </location>
</feature>
<evidence type="ECO:0000259" key="2">
    <source>
        <dbReference type="Pfam" id="PF01757"/>
    </source>
</evidence>
<evidence type="ECO:0000256" key="1">
    <source>
        <dbReference type="SAM" id="Phobius"/>
    </source>
</evidence>
<dbReference type="GO" id="GO:0016747">
    <property type="term" value="F:acyltransferase activity, transferring groups other than amino-acyl groups"/>
    <property type="evidence" value="ECO:0007669"/>
    <property type="project" value="InterPro"/>
</dbReference>
<feature type="transmembrane region" description="Helical" evidence="1">
    <location>
        <begin position="365"/>
        <end position="384"/>
    </location>
</feature>
<feature type="transmembrane region" description="Helical" evidence="1">
    <location>
        <begin position="227"/>
        <end position="249"/>
    </location>
</feature>
<keyword evidence="4" id="KW-1185">Reference proteome</keyword>
<protein>
    <recommendedName>
        <fullName evidence="2">Acyltransferase 3 domain-containing protein</fullName>
    </recommendedName>
</protein>
<accession>A0A2T1GC26</accession>
<gene>
    <name evidence="3" type="ORF">C7B77_16695</name>
</gene>
<dbReference type="PANTHER" id="PTHR36927">
    <property type="entry name" value="BLR4337 PROTEIN"/>
    <property type="match status" value="1"/>
</dbReference>
<feature type="transmembrane region" description="Helical" evidence="1">
    <location>
        <begin position="300"/>
        <end position="318"/>
    </location>
</feature>
<name>A0A2T1GC26_9CYAN</name>
<dbReference type="InterPro" id="IPR002656">
    <property type="entry name" value="Acyl_transf_3_dom"/>
</dbReference>
<dbReference type="PANTHER" id="PTHR36927:SF3">
    <property type="entry name" value="GLUCANS BIOSYNTHESIS PROTEIN C"/>
    <property type="match status" value="1"/>
</dbReference>
<feature type="transmembrane region" description="Helical" evidence="1">
    <location>
        <begin position="21"/>
        <end position="40"/>
    </location>
</feature>
<dbReference type="Proteomes" id="UP000238937">
    <property type="component" value="Unassembled WGS sequence"/>
</dbReference>
<keyword evidence="1" id="KW-0812">Transmembrane</keyword>